<evidence type="ECO:0000313" key="1">
    <source>
        <dbReference type="EMBL" id="CAK1547023.1"/>
    </source>
</evidence>
<evidence type="ECO:0000313" key="2">
    <source>
        <dbReference type="Proteomes" id="UP001497472"/>
    </source>
</evidence>
<comment type="caution">
    <text evidence="1">The sequence shown here is derived from an EMBL/GenBank/DDBJ whole genome shotgun (WGS) entry which is preliminary data.</text>
</comment>
<dbReference type="EMBL" id="CAVLEF010000009">
    <property type="protein sequence ID" value="CAK1547023.1"/>
    <property type="molecule type" value="Genomic_DNA"/>
</dbReference>
<reference evidence="1 2" key="1">
    <citation type="submission" date="2023-11" db="EMBL/GenBank/DDBJ databases">
        <authorList>
            <person name="Okamura Y."/>
        </authorList>
    </citation>
    <scope>NUCLEOTIDE SEQUENCE [LARGE SCALE GENOMIC DNA]</scope>
</reference>
<dbReference type="AlphaFoldDB" id="A0AAV1JCG5"/>
<gene>
    <name evidence="1" type="ORF">LNINA_LOCUS6524</name>
</gene>
<organism evidence="1 2">
    <name type="scientific">Leptosia nina</name>
    <dbReference type="NCBI Taxonomy" id="320188"/>
    <lineage>
        <taxon>Eukaryota</taxon>
        <taxon>Metazoa</taxon>
        <taxon>Ecdysozoa</taxon>
        <taxon>Arthropoda</taxon>
        <taxon>Hexapoda</taxon>
        <taxon>Insecta</taxon>
        <taxon>Pterygota</taxon>
        <taxon>Neoptera</taxon>
        <taxon>Endopterygota</taxon>
        <taxon>Lepidoptera</taxon>
        <taxon>Glossata</taxon>
        <taxon>Ditrysia</taxon>
        <taxon>Papilionoidea</taxon>
        <taxon>Pieridae</taxon>
        <taxon>Pierinae</taxon>
        <taxon>Leptosia</taxon>
    </lineage>
</organism>
<protein>
    <submittedName>
        <fullName evidence="1">Uncharacterized protein</fullName>
    </submittedName>
</protein>
<name>A0AAV1JCG5_9NEOP</name>
<sequence>MDRCRTYQGVITYGYGTIAKYGHVECDWWDSPTVRLIRRVLYTLSPALETHFVKWPTLGQSPFLFLINLYKY</sequence>
<proteinExistence type="predicted"/>
<accession>A0AAV1JCG5</accession>
<dbReference type="Proteomes" id="UP001497472">
    <property type="component" value="Unassembled WGS sequence"/>
</dbReference>
<keyword evidence="2" id="KW-1185">Reference proteome</keyword>